<evidence type="ECO:0000313" key="1">
    <source>
        <dbReference type="EMBL" id="CAF1063977.1"/>
    </source>
</evidence>
<evidence type="ECO:0000313" key="3">
    <source>
        <dbReference type="EMBL" id="CAF3829275.1"/>
    </source>
</evidence>
<accession>A0A814ZLS3</accession>
<name>A0A814ZLS3_9BILA</name>
<dbReference type="EMBL" id="CAJOBC010012222">
    <property type="protein sequence ID" value="CAF4011342.1"/>
    <property type="molecule type" value="Genomic_DNA"/>
</dbReference>
<sequence length="112" mass="12851">MYDGFTSVPWTAPPVNEMKSDPLAFLFTLTHTSHQAKCDFEEAKTAVWHKAEAGPIIGSNQDLYLDDQSNWINNNYINLSFAYIEKSDGTDRRTYSDFMPFTPEDIEVHKLL</sequence>
<keyword evidence="5" id="KW-1185">Reference proteome</keyword>
<dbReference type="Proteomes" id="UP000677228">
    <property type="component" value="Unassembled WGS sequence"/>
</dbReference>
<evidence type="ECO:0000313" key="4">
    <source>
        <dbReference type="EMBL" id="CAF4011342.1"/>
    </source>
</evidence>
<comment type="caution">
    <text evidence="2">The sequence shown here is derived from an EMBL/GenBank/DDBJ whole genome shotgun (WGS) entry which is preliminary data.</text>
</comment>
<dbReference type="Proteomes" id="UP000682733">
    <property type="component" value="Unassembled WGS sequence"/>
</dbReference>
<dbReference type="EMBL" id="CAJOBA010008466">
    <property type="protein sequence ID" value="CAF3829275.1"/>
    <property type="molecule type" value="Genomic_DNA"/>
</dbReference>
<evidence type="ECO:0000313" key="5">
    <source>
        <dbReference type="Proteomes" id="UP000663829"/>
    </source>
</evidence>
<gene>
    <name evidence="2" type="ORF">GPM918_LOCUS25873</name>
    <name evidence="1" type="ORF">OVA965_LOCUS17561</name>
    <name evidence="4" type="ORF">SRO942_LOCUS25934</name>
    <name evidence="3" type="ORF">TMI583_LOCUS17572</name>
</gene>
<dbReference type="AlphaFoldDB" id="A0A814ZLS3"/>
<dbReference type="EMBL" id="CAJNOQ010010197">
    <property type="protein sequence ID" value="CAF1245554.1"/>
    <property type="molecule type" value="Genomic_DNA"/>
</dbReference>
<reference evidence="2" key="1">
    <citation type="submission" date="2021-02" db="EMBL/GenBank/DDBJ databases">
        <authorList>
            <person name="Nowell W R."/>
        </authorList>
    </citation>
    <scope>NUCLEOTIDE SEQUENCE</scope>
</reference>
<dbReference type="Proteomes" id="UP000663829">
    <property type="component" value="Unassembled WGS sequence"/>
</dbReference>
<proteinExistence type="predicted"/>
<dbReference type="EMBL" id="CAJNOK010008451">
    <property type="protein sequence ID" value="CAF1063977.1"/>
    <property type="molecule type" value="Genomic_DNA"/>
</dbReference>
<evidence type="ECO:0000313" key="2">
    <source>
        <dbReference type="EMBL" id="CAF1245554.1"/>
    </source>
</evidence>
<protein>
    <submittedName>
        <fullName evidence="2">Uncharacterized protein</fullName>
    </submittedName>
</protein>
<dbReference type="Proteomes" id="UP000681722">
    <property type="component" value="Unassembled WGS sequence"/>
</dbReference>
<organism evidence="2 5">
    <name type="scientific">Didymodactylos carnosus</name>
    <dbReference type="NCBI Taxonomy" id="1234261"/>
    <lineage>
        <taxon>Eukaryota</taxon>
        <taxon>Metazoa</taxon>
        <taxon>Spiralia</taxon>
        <taxon>Gnathifera</taxon>
        <taxon>Rotifera</taxon>
        <taxon>Eurotatoria</taxon>
        <taxon>Bdelloidea</taxon>
        <taxon>Philodinida</taxon>
        <taxon>Philodinidae</taxon>
        <taxon>Didymodactylos</taxon>
    </lineage>
</organism>